<sequence>MNVHDGCFTFNHFVCVLSQVVGSSGEIVSFKINKHTPMGRALDEYAKKTGQERHTIRFRWAGVWISNTDTPGTLNMKNNEIVNAINQYVERPSQSDSSSNSITTPSMDSPRSRDPSPSSLDLKREEEKEKRAVEEQKDAEEKARNLAEEKARTVAAKQASSIWGTLYIKATEDDQSPTHPEIVGVKRKRSESSVNSTVQDMELDKNYDELADEDNMINTEQRLAVIESKMGRVVDQQQEILNLLSNTYKKLKKVRSHGGALE</sequence>
<protein>
    <recommendedName>
        <fullName evidence="2">Rad60/SUMO-like domain-containing protein</fullName>
    </recommendedName>
</protein>
<dbReference type="Pfam" id="PF11976">
    <property type="entry name" value="Rad60-SLD"/>
    <property type="match status" value="1"/>
</dbReference>
<dbReference type="InterPro" id="IPR022617">
    <property type="entry name" value="Rad60/SUMO-like_dom"/>
</dbReference>
<proteinExistence type="predicted"/>
<dbReference type="Gene3D" id="3.10.20.90">
    <property type="entry name" value="Phosphatidylinositol 3-kinase Catalytic Subunit, Chain A, domain 1"/>
    <property type="match status" value="1"/>
</dbReference>
<organism evidence="3 4">
    <name type="scientific">Lentinula lateritia</name>
    <dbReference type="NCBI Taxonomy" id="40482"/>
    <lineage>
        <taxon>Eukaryota</taxon>
        <taxon>Fungi</taxon>
        <taxon>Dikarya</taxon>
        <taxon>Basidiomycota</taxon>
        <taxon>Agaricomycotina</taxon>
        <taxon>Agaricomycetes</taxon>
        <taxon>Agaricomycetidae</taxon>
        <taxon>Agaricales</taxon>
        <taxon>Marasmiineae</taxon>
        <taxon>Omphalotaceae</taxon>
        <taxon>Lentinula</taxon>
    </lineage>
</organism>
<evidence type="ECO:0000256" key="1">
    <source>
        <dbReference type="SAM" id="MobiDB-lite"/>
    </source>
</evidence>
<dbReference type="InterPro" id="IPR029071">
    <property type="entry name" value="Ubiquitin-like_domsf"/>
</dbReference>
<reference evidence="3" key="2">
    <citation type="journal article" date="2023" name="Proc. Natl. Acad. Sci. U.S.A.">
        <title>A global phylogenomic analysis of the shiitake genus Lentinula.</title>
        <authorList>
            <person name="Sierra-Patev S."/>
            <person name="Min B."/>
            <person name="Naranjo-Ortiz M."/>
            <person name="Looney B."/>
            <person name="Konkel Z."/>
            <person name="Slot J.C."/>
            <person name="Sakamoto Y."/>
            <person name="Steenwyk J.L."/>
            <person name="Rokas A."/>
            <person name="Carro J."/>
            <person name="Camarero S."/>
            <person name="Ferreira P."/>
            <person name="Molpeceres G."/>
            <person name="Ruiz-Duenas F.J."/>
            <person name="Serrano A."/>
            <person name="Henrissat B."/>
            <person name="Drula E."/>
            <person name="Hughes K.W."/>
            <person name="Mata J.L."/>
            <person name="Ishikawa N.K."/>
            <person name="Vargas-Isla R."/>
            <person name="Ushijima S."/>
            <person name="Smith C.A."/>
            <person name="Donoghue J."/>
            <person name="Ahrendt S."/>
            <person name="Andreopoulos W."/>
            <person name="He G."/>
            <person name="LaButti K."/>
            <person name="Lipzen A."/>
            <person name="Ng V."/>
            <person name="Riley R."/>
            <person name="Sandor L."/>
            <person name="Barry K."/>
            <person name="Martinez A.T."/>
            <person name="Xiao Y."/>
            <person name="Gibbons J.G."/>
            <person name="Terashima K."/>
            <person name="Grigoriev I.V."/>
            <person name="Hibbett D."/>
        </authorList>
    </citation>
    <scope>NUCLEOTIDE SEQUENCE</scope>
    <source>
        <strain evidence="3">Sp2 HRB7682 ss15</strain>
    </source>
</reference>
<dbReference type="AlphaFoldDB" id="A0A9W9B082"/>
<evidence type="ECO:0000259" key="2">
    <source>
        <dbReference type="Pfam" id="PF11976"/>
    </source>
</evidence>
<feature type="compositionally biased region" description="Low complexity" evidence="1">
    <location>
        <begin position="92"/>
        <end position="119"/>
    </location>
</feature>
<reference evidence="3" key="1">
    <citation type="submission" date="2022-08" db="EMBL/GenBank/DDBJ databases">
        <authorList>
            <consortium name="DOE Joint Genome Institute"/>
            <person name="Min B."/>
            <person name="Riley R."/>
            <person name="Sierra-Patev S."/>
            <person name="Naranjo-Ortiz M."/>
            <person name="Looney B."/>
            <person name="Konkel Z."/>
            <person name="Slot J.C."/>
            <person name="Sakamoto Y."/>
            <person name="Steenwyk J.L."/>
            <person name="Rokas A."/>
            <person name="Carro J."/>
            <person name="Camarero S."/>
            <person name="Ferreira P."/>
            <person name="Molpeceres G."/>
            <person name="Ruiz-Duenas F.J."/>
            <person name="Serrano A."/>
            <person name="Henrissat B."/>
            <person name="Drula E."/>
            <person name="Hughes K.W."/>
            <person name="Mata J.L."/>
            <person name="Ishikawa N.K."/>
            <person name="Vargas-Isla R."/>
            <person name="Ushijima S."/>
            <person name="Smith C.A."/>
            <person name="Ahrendt S."/>
            <person name="Andreopoulos W."/>
            <person name="He G."/>
            <person name="Labutti K."/>
            <person name="Lipzen A."/>
            <person name="Ng V."/>
            <person name="Sandor L."/>
            <person name="Barry K."/>
            <person name="Martinez A.T."/>
            <person name="Xiao Y."/>
            <person name="Gibbons J.G."/>
            <person name="Terashima K."/>
            <person name="Hibbett D.S."/>
            <person name="Grigoriev I.V."/>
        </authorList>
    </citation>
    <scope>NUCLEOTIDE SEQUENCE</scope>
    <source>
        <strain evidence="3">Sp2 HRB7682 ss15</strain>
    </source>
</reference>
<accession>A0A9W9B082</accession>
<name>A0A9W9B082_9AGAR</name>
<feature type="region of interest" description="Disordered" evidence="1">
    <location>
        <begin position="90"/>
        <end position="154"/>
    </location>
</feature>
<evidence type="ECO:0000313" key="3">
    <source>
        <dbReference type="EMBL" id="KAJ4493526.1"/>
    </source>
</evidence>
<dbReference type="SUPFAM" id="SSF54236">
    <property type="entry name" value="Ubiquitin-like"/>
    <property type="match status" value="1"/>
</dbReference>
<gene>
    <name evidence="3" type="ORF">C8J55DRAFT_499001</name>
</gene>
<comment type="caution">
    <text evidence="3">The sequence shown here is derived from an EMBL/GenBank/DDBJ whole genome shotgun (WGS) entry which is preliminary data.</text>
</comment>
<feature type="domain" description="Rad60/SUMO-like" evidence="2">
    <location>
        <begin position="20"/>
        <end position="84"/>
    </location>
</feature>
<dbReference type="EMBL" id="JANVFS010000003">
    <property type="protein sequence ID" value="KAJ4493526.1"/>
    <property type="molecule type" value="Genomic_DNA"/>
</dbReference>
<feature type="compositionally biased region" description="Basic and acidic residues" evidence="1">
    <location>
        <begin position="121"/>
        <end position="152"/>
    </location>
</feature>
<dbReference type="Proteomes" id="UP001150238">
    <property type="component" value="Unassembled WGS sequence"/>
</dbReference>
<evidence type="ECO:0000313" key="4">
    <source>
        <dbReference type="Proteomes" id="UP001150238"/>
    </source>
</evidence>